<name>A0A836HQQ5_9TRYP</name>
<comment type="caution">
    <text evidence="2">The sequence shown here is derived from an EMBL/GenBank/DDBJ whole genome shotgun (WGS) entry which is preliminary data.</text>
</comment>
<dbReference type="EMBL" id="JAFJZO010000036">
    <property type="protein sequence ID" value="KAG5490742.1"/>
    <property type="molecule type" value="Genomic_DNA"/>
</dbReference>
<feature type="compositionally biased region" description="Polar residues" evidence="1">
    <location>
        <begin position="268"/>
        <end position="281"/>
    </location>
</feature>
<proteinExistence type="predicted"/>
<dbReference type="RefSeq" id="XP_067753070.1">
    <property type="nucleotide sequence ID" value="XM_067896913.1"/>
</dbReference>
<dbReference type="AlphaFoldDB" id="A0A836HQQ5"/>
<dbReference type="PANTHER" id="PTHR37564:SF5">
    <property type="entry name" value="KINETOPLAST DNA-ASSOCIATED PROTEIN"/>
    <property type="match status" value="1"/>
</dbReference>
<gene>
    <name evidence="2" type="ORF">JKF63_00864</name>
</gene>
<dbReference type="Proteomes" id="UP000674318">
    <property type="component" value="Unassembled WGS sequence"/>
</dbReference>
<evidence type="ECO:0008006" key="4">
    <source>
        <dbReference type="Google" id="ProtNLM"/>
    </source>
</evidence>
<feature type="compositionally biased region" description="Basic residues" evidence="1">
    <location>
        <begin position="166"/>
        <end position="180"/>
    </location>
</feature>
<dbReference type="KEGG" id="phet:94286990"/>
<keyword evidence="3" id="KW-1185">Reference proteome</keyword>
<evidence type="ECO:0000313" key="2">
    <source>
        <dbReference type="EMBL" id="KAG5490742.1"/>
    </source>
</evidence>
<feature type="region of interest" description="Disordered" evidence="1">
    <location>
        <begin position="268"/>
        <end position="290"/>
    </location>
</feature>
<feature type="region of interest" description="Disordered" evidence="1">
    <location>
        <begin position="151"/>
        <end position="197"/>
    </location>
</feature>
<dbReference type="OrthoDB" id="1919336at2759"/>
<organism evidence="2 3">
    <name type="scientific">Porcisia hertigi</name>
    <dbReference type="NCBI Taxonomy" id="2761500"/>
    <lineage>
        <taxon>Eukaryota</taxon>
        <taxon>Discoba</taxon>
        <taxon>Euglenozoa</taxon>
        <taxon>Kinetoplastea</taxon>
        <taxon>Metakinetoplastina</taxon>
        <taxon>Trypanosomatida</taxon>
        <taxon>Trypanosomatidae</taxon>
        <taxon>Leishmaniinae</taxon>
        <taxon>Porcisia</taxon>
    </lineage>
</organism>
<evidence type="ECO:0000256" key="1">
    <source>
        <dbReference type="SAM" id="MobiDB-lite"/>
    </source>
</evidence>
<dbReference type="InterPro" id="IPR052695">
    <property type="entry name" value="Kinetoplast-DNA-binding"/>
</dbReference>
<dbReference type="InterPro" id="IPR036910">
    <property type="entry name" value="HMG_box_dom_sf"/>
</dbReference>
<protein>
    <recommendedName>
        <fullName evidence="4">HMG box domain-containing protein</fullName>
    </recommendedName>
</protein>
<accession>A0A836HQQ5</accession>
<sequence length="315" mass="35847">MLCRTRVQYRSRRGKVFEIFCREQLLTNRSLCELTQGERRKAISQLFRDLSEERLLGLKQQASIEQLRQEALERAAAFFKPVTLYEFFTQEQQDNPAIVGASPREKEMKLLHIFESLPEKARKALEVRAEQYNVANSKRPTAPVLPMIPARKRPAFPTSNSSTKTEKKKTRKRREKAHGRIAKENTQKETAQASIGEPTTLKKKKAVEQYAAPPYSVFVKEQMASLHHVKPKERMRVIGERWRSLTHEERQRRLEAAKVKLADNLAASTQKEGMTESSTPRAMNKASAKAFPTTVTPLSSAAKGACIHTESASPF</sequence>
<dbReference type="GeneID" id="94286990"/>
<evidence type="ECO:0000313" key="3">
    <source>
        <dbReference type="Proteomes" id="UP000674318"/>
    </source>
</evidence>
<reference evidence="2 3" key="1">
    <citation type="submission" date="2021-02" db="EMBL/GenBank/DDBJ databases">
        <title>Porcisia hertigi Genome sequencing and assembly.</title>
        <authorList>
            <person name="Almutairi H."/>
            <person name="Gatherer D."/>
        </authorList>
    </citation>
    <scope>NUCLEOTIDE SEQUENCE [LARGE SCALE GENOMIC DNA]</scope>
    <source>
        <strain evidence="2 3">C119</strain>
    </source>
</reference>
<dbReference type="Gene3D" id="1.10.30.10">
    <property type="entry name" value="High mobility group box domain"/>
    <property type="match status" value="1"/>
</dbReference>
<dbReference type="SUPFAM" id="SSF47095">
    <property type="entry name" value="HMG-box"/>
    <property type="match status" value="1"/>
</dbReference>
<dbReference type="PANTHER" id="PTHR37564">
    <property type="entry name" value="KINETOPLAST DNA-ASSOCIATED PROTEIN"/>
    <property type="match status" value="1"/>
</dbReference>